<reference evidence="3 4" key="1">
    <citation type="submission" date="2019-03" db="EMBL/GenBank/DDBJ databases">
        <title>The genome sequence of a newly discovered highly antifungal drug resistant Aspergillus species, Aspergillus tanneri NIH 1004.</title>
        <authorList>
            <person name="Mounaud S."/>
            <person name="Singh I."/>
            <person name="Joardar V."/>
            <person name="Pakala S."/>
            <person name="Pakala S."/>
            <person name="Venepally P."/>
            <person name="Hoover J."/>
            <person name="Nierman W."/>
            <person name="Chung J."/>
            <person name="Losada L."/>
        </authorList>
    </citation>
    <scope>NUCLEOTIDE SEQUENCE [LARGE SCALE GENOMIC DNA]</scope>
    <source>
        <strain evidence="3 4">NIH1004</strain>
    </source>
</reference>
<proteinExistence type="predicted"/>
<protein>
    <recommendedName>
        <fullName evidence="1">Alpha/beta hydrolase fold-3 domain-containing protein</fullName>
    </recommendedName>
</protein>
<dbReference type="EMBL" id="QUQM01000005">
    <property type="protein sequence ID" value="KAA8643394.1"/>
    <property type="molecule type" value="Genomic_DNA"/>
</dbReference>
<evidence type="ECO:0000313" key="4">
    <source>
        <dbReference type="Proteomes" id="UP000308092"/>
    </source>
</evidence>
<evidence type="ECO:0000313" key="3">
    <source>
        <dbReference type="EMBL" id="THC87970.1"/>
    </source>
</evidence>
<dbReference type="VEuPathDB" id="FungiDB:EYZ11_012584"/>
<comment type="caution">
    <text evidence="3">The sequence shown here is derived from an EMBL/GenBank/DDBJ whole genome shotgun (WGS) entry which is preliminary data.</text>
</comment>
<evidence type="ECO:0000313" key="2">
    <source>
        <dbReference type="EMBL" id="KAA8643394.1"/>
    </source>
</evidence>
<dbReference type="AlphaFoldDB" id="A0A4S3IZW2"/>
<keyword evidence="4" id="KW-1185">Reference proteome</keyword>
<dbReference type="InterPro" id="IPR013094">
    <property type="entry name" value="AB_hydrolase_3"/>
</dbReference>
<dbReference type="GO" id="GO:0016787">
    <property type="term" value="F:hydrolase activity"/>
    <property type="evidence" value="ECO:0007669"/>
    <property type="project" value="InterPro"/>
</dbReference>
<sequence>MKVCDFPAPDDSVTTEEITLETAWIRIYTPPSATGDEPVAVFIHGGGWVMDSVDVEDPHWILPFTSAQVPHGSRRLPASMKCTLEHFSPSSVVLVGGSAGTNFTFGLALKLIDAGLKDKVKGILALVPATVHPNAMPEYKKTRYTEMQENADRTINSSAAMNSWLEAYDPPLNDVYFSSSILYPRLGDVKKVYIVECGADTLRDDARLMEALEDVKVPLMYNAYPGYPHYLWAYPASVLGKHREEFHTNMFGALLWLHE</sequence>
<feature type="domain" description="Alpha/beta hydrolase fold-3" evidence="1">
    <location>
        <begin position="85"/>
        <end position="230"/>
    </location>
</feature>
<dbReference type="RefSeq" id="XP_033422756.1">
    <property type="nucleotide sequence ID" value="XM_033574738.1"/>
</dbReference>
<dbReference type="Proteomes" id="UP000308092">
    <property type="component" value="Unassembled WGS sequence"/>
</dbReference>
<organism evidence="3 4">
    <name type="scientific">Aspergillus tanneri</name>
    <dbReference type="NCBI Taxonomy" id="1220188"/>
    <lineage>
        <taxon>Eukaryota</taxon>
        <taxon>Fungi</taxon>
        <taxon>Dikarya</taxon>
        <taxon>Ascomycota</taxon>
        <taxon>Pezizomycotina</taxon>
        <taxon>Eurotiomycetes</taxon>
        <taxon>Eurotiomycetidae</taxon>
        <taxon>Eurotiales</taxon>
        <taxon>Aspergillaceae</taxon>
        <taxon>Aspergillus</taxon>
        <taxon>Aspergillus subgen. Circumdati</taxon>
    </lineage>
</organism>
<dbReference type="SUPFAM" id="SSF53474">
    <property type="entry name" value="alpha/beta-Hydrolases"/>
    <property type="match status" value="1"/>
</dbReference>
<name>A0A4S3IZW2_9EURO</name>
<evidence type="ECO:0000313" key="5">
    <source>
        <dbReference type="Proteomes" id="UP000324241"/>
    </source>
</evidence>
<dbReference type="OrthoDB" id="408631at2759"/>
<dbReference type="PANTHER" id="PTHR23024">
    <property type="entry name" value="ARYLACETAMIDE DEACETYLASE"/>
    <property type="match status" value="1"/>
</dbReference>
<dbReference type="InterPro" id="IPR029058">
    <property type="entry name" value="AB_hydrolase_fold"/>
</dbReference>
<dbReference type="STRING" id="1220188.A0A4S3IZW2"/>
<gene>
    <name evidence="2" type="ORF">ATNIH1004_010163</name>
    <name evidence="3" type="ORF">EYZ11_012584</name>
</gene>
<evidence type="ECO:0000259" key="1">
    <source>
        <dbReference type="Pfam" id="PF07859"/>
    </source>
</evidence>
<dbReference type="Pfam" id="PF07859">
    <property type="entry name" value="Abhydrolase_3"/>
    <property type="match status" value="1"/>
</dbReference>
<reference evidence="2 5" key="2">
    <citation type="submission" date="2019-08" db="EMBL/GenBank/DDBJ databases">
        <title>The genome sequence of a newly discovered highly antifungal drug resistant Aspergillus species, Aspergillus tanneri NIH 1004.</title>
        <authorList>
            <person name="Mounaud S."/>
            <person name="Singh I."/>
            <person name="Joardar V."/>
            <person name="Pakala S."/>
            <person name="Pakala S."/>
            <person name="Venepally P."/>
            <person name="Chung J.K."/>
            <person name="Losada L."/>
            <person name="Nierman W.C."/>
        </authorList>
    </citation>
    <scope>NUCLEOTIDE SEQUENCE [LARGE SCALE GENOMIC DNA]</scope>
    <source>
        <strain evidence="2 5">NIH1004</strain>
    </source>
</reference>
<dbReference type="EMBL" id="SOSA01000976">
    <property type="protein sequence ID" value="THC87970.1"/>
    <property type="molecule type" value="Genomic_DNA"/>
</dbReference>
<dbReference type="Gene3D" id="3.40.50.1820">
    <property type="entry name" value="alpha/beta hydrolase"/>
    <property type="match status" value="2"/>
</dbReference>
<accession>A0A4S3IZW2</accession>
<dbReference type="Proteomes" id="UP000324241">
    <property type="component" value="Unassembled WGS sequence"/>
</dbReference>
<dbReference type="InterPro" id="IPR050466">
    <property type="entry name" value="Carboxylest/Gibb_receptor"/>
</dbReference>
<dbReference type="GeneID" id="54332865"/>
<dbReference type="PANTHER" id="PTHR23024:SF166">
    <property type="entry name" value="ALPHA_BETA HYDROLASE FOLD-3 DOMAIN-CONTAINING PROTEIN-RELATED"/>
    <property type="match status" value="1"/>
</dbReference>